<organism evidence="2 3">
    <name type="scientific">Solanum tuberosum</name>
    <name type="common">Potato</name>
    <dbReference type="NCBI Taxonomy" id="4113"/>
    <lineage>
        <taxon>Eukaryota</taxon>
        <taxon>Viridiplantae</taxon>
        <taxon>Streptophyta</taxon>
        <taxon>Embryophyta</taxon>
        <taxon>Tracheophyta</taxon>
        <taxon>Spermatophyta</taxon>
        <taxon>Magnoliopsida</taxon>
        <taxon>eudicotyledons</taxon>
        <taxon>Gunneridae</taxon>
        <taxon>Pentapetalae</taxon>
        <taxon>asterids</taxon>
        <taxon>lamiids</taxon>
        <taxon>Solanales</taxon>
        <taxon>Solanaceae</taxon>
        <taxon>Solanoideae</taxon>
        <taxon>Solaneae</taxon>
        <taxon>Solanum</taxon>
    </lineage>
</organism>
<dbReference type="AlphaFoldDB" id="M1DVR1"/>
<dbReference type="HOGENOM" id="CLU_1290976_0_0_1"/>
<sequence length="214" mass="23736">MRKVFGNRKVASKIVSRRVTKKVGMPDLTHCLAHHKFNLQPVKVDGFKKQFGVLPTRSVTTIQTAVWTLNLAEGPVKLGEPSDHSACHRVYRRVRLTSPNRRKLNRIPFNTTKDIHGEEATVDESDAKIDEEQIEMQEVSIYRDLSALNMAERNLGDIDVTEEIFIGATLQASMAVTLFVDRSGADTSEVTQGTDAQVQIDTSGTKAPTDGETT</sequence>
<name>M1DVR1_SOLTU</name>
<accession>M1DVR1</accession>
<keyword evidence="3" id="KW-1185">Reference proteome</keyword>
<reference evidence="3" key="1">
    <citation type="journal article" date="2011" name="Nature">
        <title>Genome sequence and analysis of the tuber crop potato.</title>
        <authorList>
            <consortium name="The Potato Genome Sequencing Consortium"/>
        </authorList>
    </citation>
    <scope>NUCLEOTIDE SEQUENCE [LARGE SCALE GENOMIC DNA]</scope>
    <source>
        <strain evidence="3">cv. DM1-3 516 R44</strain>
    </source>
</reference>
<evidence type="ECO:0008006" key="4">
    <source>
        <dbReference type="Google" id="ProtNLM"/>
    </source>
</evidence>
<proteinExistence type="predicted"/>
<dbReference type="PaxDb" id="4113-PGSC0003DMT400095179"/>
<reference evidence="2" key="2">
    <citation type="submission" date="2015-06" db="UniProtKB">
        <authorList>
            <consortium name="EnsemblPlants"/>
        </authorList>
    </citation>
    <scope>IDENTIFICATION</scope>
    <source>
        <strain evidence="2">DM1-3 516 R44</strain>
    </source>
</reference>
<evidence type="ECO:0000313" key="2">
    <source>
        <dbReference type="EnsemblPlants" id="PGSC0003DMT400095179"/>
    </source>
</evidence>
<evidence type="ECO:0000256" key="1">
    <source>
        <dbReference type="SAM" id="MobiDB-lite"/>
    </source>
</evidence>
<evidence type="ECO:0000313" key="3">
    <source>
        <dbReference type="Proteomes" id="UP000011115"/>
    </source>
</evidence>
<dbReference type="Proteomes" id="UP000011115">
    <property type="component" value="Unassembled WGS sequence"/>
</dbReference>
<dbReference type="InParanoid" id="M1DVR1"/>
<protein>
    <recommendedName>
        <fullName evidence="4">Polyprotein protein</fullName>
    </recommendedName>
</protein>
<dbReference type="EnsemblPlants" id="PGSC0003DMT400095179">
    <property type="protein sequence ID" value="PGSC0003DMT400095179"/>
    <property type="gene ID" value="PGSC0003DMG400044750"/>
</dbReference>
<feature type="region of interest" description="Disordered" evidence="1">
    <location>
        <begin position="187"/>
        <end position="214"/>
    </location>
</feature>
<dbReference type="Gramene" id="PGSC0003DMT400095179">
    <property type="protein sequence ID" value="PGSC0003DMT400095179"/>
    <property type="gene ID" value="PGSC0003DMG400044750"/>
</dbReference>